<dbReference type="InterPro" id="IPR036953">
    <property type="entry name" value="GreA/GreB_C_sf"/>
</dbReference>
<evidence type="ECO:0000259" key="10">
    <source>
        <dbReference type="Pfam" id="PF01272"/>
    </source>
</evidence>
<reference evidence="12" key="1">
    <citation type="submission" date="2015-07" db="EMBL/GenBank/DDBJ databases">
        <title>Draft Genome Sequences of Anaerolinea thermolimosa IMO-1, Bellilinea caldifistulae GOMI-1, Leptolinea tardivitalis YMTK-2, Levilinea saccharolytica KIBI-1,Longilinea arvoryzae KOME-1, Previously Described as Members of the Anaerolineaceae (Chloroflexi).</title>
        <authorList>
            <person name="Sekiguchi Y."/>
            <person name="Ohashi A."/>
            <person name="Matsuura N."/>
            <person name="Tourlousse M.D."/>
        </authorList>
    </citation>
    <scope>NUCLEOTIDE SEQUENCE [LARGE SCALE GENOMIC DNA]</scope>
    <source>
        <strain evidence="12">KOME-1</strain>
    </source>
</reference>
<dbReference type="Proteomes" id="UP000055060">
    <property type="component" value="Unassembled WGS sequence"/>
</dbReference>
<dbReference type="SUPFAM" id="SSF54534">
    <property type="entry name" value="FKBP-like"/>
    <property type="match status" value="1"/>
</dbReference>
<dbReference type="FunFam" id="3.10.50.30:FF:000001">
    <property type="entry name" value="Transcription elongation factor GreA"/>
    <property type="match status" value="1"/>
</dbReference>
<dbReference type="STRING" id="360412.LARV_02174"/>
<keyword evidence="12" id="KW-0251">Elongation factor</keyword>
<dbReference type="GO" id="GO:0003677">
    <property type="term" value="F:DNA binding"/>
    <property type="evidence" value="ECO:0007669"/>
    <property type="project" value="UniProtKB-UniRule"/>
</dbReference>
<dbReference type="InterPro" id="IPR022691">
    <property type="entry name" value="Tscrpt_elong_fac_GreA/B_N"/>
</dbReference>
<comment type="function">
    <text evidence="6 8 9">Necessary for efficient RNA polymerase transcription elongation past template-encoded arresting sites. The arresting sites in DNA have the property of trapping a certain fraction of elongating RNA polymerases that pass through, resulting in locked ternary complexes. Cleavage of the nascent transcript by cleavage factors such as GreA or GreB allows the resumption of elongation from the new 3'terminus. GreA releases sequences of 2 to 3 nucleotides.</text>
</comment>
<dbReference type="Gene3D" id="3.10.50.30">
    <property type="entry name" value="Transcription elongation factor, GreA/GreB, C-terminal domain"/>
    <property type="match status" value="1"/>
</dbReference>
<organism evidence="12">
    <name type="scientific">Longilinea arvoryzae</name>
    <dbReference type="NCBI Taxonomy" id="360412"/>
    <lineage>
        <taxon>Bacteria</taxon>
        <taxon>Bacillati</taxon>
        <taxon>Chloroflexota</taxon>
        <taxon>Anaerolineae</taxon>
        <taxon>Anaerolineales</taxon>
        <taxon>Anaerolineaceae</taxon>
        <taxon>Longilinea</taxon>
    </lineage>
</organism>
<dbReference type="InterPro" id="IPR023459">
    <property type="entry name" value="Tscrpt_elong_fac_GreA/B_fam"/>
</dbReference>
<keyword evidence="12" id="KW-0648">Protein biosynthesis</keyword>
<evidence type="ECO:0000256" key="1">
    <source>
        <dbReference type="ARBA" id="ARBA00008213"/>
    </source>
</evidence>
<evidence type="ECO:0000256" key="9">
    <source>
        <dbReference type="RuleBase" id="RU000556"/>
    </source>
</evidence>
<keyword evidence="3 8" id="KW-0805">Transcription regulation</keyword>
<dbReference type="InterPro" id="IPR006359">
    <property type="entry name" value="Tscrpt_elong_fac_GreA"/>
</dbReference>
<dbReference type="Pfam" id="PF03449">
    <property type="entry name" value="GreA_GreB_N"/>
    <property type="match status" value="1"/>
</dbReference>
<evidence type="ECO:0000256" key="4">
    <source>
        <dbReference type="ARBA" id="ARBA00023125"/>
    </source>
</evidence>
<keyword evidence="5 8" id="KW-0804">Transcription</keyword>
<dbReference type="NCBIfam" id="TIGR01462">
    <property type="entry name" value="greA"/>
    <property type="match status" value="1"/>
</dbReference>
<dbReference type="InterPro" id="IPR018151">
    <property type="entry name" value="TF_GreA/GreB_CS"/>
</dbReference>
<comment type="similarity">
    <text evidence="1 8 9">Belongs to the GreA/GreB family.</text>
</comment>
<dbReference type="HAMAP" id="MF_00105">
    <property type="entry name" value="GreA_GreB"/>
    <property type="match status" value="1"/>
</dbReference>
<dbReference type="Pfam" id="PF01272">
    <property type="entry name" value="GreA_GreB"/>
    <property type="match status" value="1"/>
</dbReference>
<dbReference type="InterPro" id="IPR028624">
    <property type="entry name" value="Tscrpt_elong_fac_GreA/B"/>
</dbReference>
<evidence type="ECO:0000256" key="3">
    <source>
        <dbReference type="ARBA" id="ARBA00023015"/>
    </source>
</evidence>
<accession>A0A0S7BKW1</accession>
<dbReference type="EMBL" id="DF967972">
    <property type="protein sequence ID" value="GAP14405.1"/>
    <property type="molecule type" value="Genomic_DNA"/>
</dbReference>
<dbReference type="OrthoDB" id="9808774at2"/>
<dbReference type="InterPro" id="IPR036805">
    <property type="entry name" value="Tscrpt_elong_fac_GreA/B_N_sf"/>
</dbReference>
<name>A0A0S7BKW1_9CHLR</name>
<evidence type="ECO:0000256" key="8">
    <source>
        <dbReference type="HAMAP-Rule" id="MF_00105"/>
    </source>
</evidence>
<dbReference type="GO" id="GO:0006354">
    <property type="term" value="P:DNA-templated transcription elongation"/>
    <property type="evidence" value="ECO:0007669"/>
    <property type="project" value="TreeGrafter"/>
</dbReference>
<evidence type="ECO:0000259" key="11">
    <source>
        <dbReference type="Pfam" id="PF03449"/>
    </source>
</evidence>
<dbReference type="PIRSF" id="PIRSF006092">
    <property type="entry name" value="GreA_GreB"/>
    <property type="match status" value="1"/>
</dbReference>
<dbReference type="GO" id="GO:0032784">
    <property type="term" value="P:regulation of DNA-templated transcription elongation"/>
    <property type="evidence" value="ECO:0007669"/>
    <property type="project" value="UniProtKB-UniRule"/>
</dbReference>
<proteinExistence type="inferred from homology"/>
<dbReference type="PROSITE" id="PS00830">
    <property type="entry name" value="GREAB_2"/>
    <property type="match status" value="1"/>
</dbReference>
<evidence type="ECO:0000256" key="5">
    <source>
        <dbReference type="ARBA" id="ARBA00023163"/>
    </source>
</evidence>
<dbReference type="NCBIfam" id="NF001263">
    <property type="entry name" value="PRK00226.1-4"/>
    <property type="match status" value="1"/>
</dbReference>
<dbReference type="GO" id="GO:0070063">
    <property type="term" value="F:RNA polymerase binding"/>
    <property type="evidence" value="ECO:0007669"/>
    <property type="project" value="InterPro"/>
</dbReference>
<dbReference type="FunFam" id="1.10.287.180:FF:000001">
    <property type="entry name" value="Transcription elongation factor GreA"/>
    <property type="match status" value="1"/>
</dbReference>
<gene>
    <name evidence="8" type="primary">greA</name>
    <name evidence="12" type="ORF">LARV_02174</name>
</gene>
<dbReference type="PANTHER" id="PTHR30437">
    <property type="entry name" value="TRANSCRIPTION ELONGATION FACTOR GREA"/>
    <property type="match status" value="1"/>
</dbReference>
<protein>
    <recommendedName>
        <fullName evidence="2 8">Transcription elongation factor GreA</fullName>
    </recommendedName>
    <alternativeName>
        <fullName evidence="7 8">Transcript cleavage factor GreA</fullName>
    </alternativeName>
</protein>
<dbReference type="SUPFAM" id="SSF46557">
    <property type="entry name" value="GreA transcript cleavage protein, N-terminal domain"/>
    <property type="match status" value="1"/>
</dbReference>
<dbReference type="GO" id="GO:0003746">
    <property type="term" value="F:translation elongation factor activity"/>
    <property type="evidence" value="ECO:0007669"/>
    <property type="project" value="UniProtKB-KW"/>
</dbReference>
<dbReference type="PROSITE" id="PS00829">
    <property type="entry name" value="GREAB_1"/>
    <property type="match status" value="1"/>
</dbReference>
<evidence type="ECO:0000256" key="2">
    <source>
        <dbReference type="ARBA" id="ARBA00013729"/>
    </source>
</evidence>
<evidence type="ECO:0000256" key="6">
    <source>
        <dbReference type="ARBA" id="ARBA00024916"/>
    </source>
</evidence>
<feature type="domain" description="Transcription elongation factor GreA/GreB C-terminal" evidence="10">
    <location>
        <begin position="82"/>
        <end position="155"/>
    </location>
</feature>
<evidence type="ECO:0000256" key="7">
    <source>
        <dbReference type="ARBA" id="ARBA00030776"/>
    </source>
</evidence>
<evidence type="ECO:0000313" key="12">
    <source>
        <dbReference type="EMBL" id="GAP14405.1"/>
    </source>
</evidence>
<sequence length="155" mass="17257">MADVSYLTQEGLENLKAELDDLKGPARQKLSERLRLAIQQGDLSENADYIQAKEDQGFLEGRILELEQLLRNVVIIDDTVQNRDKVEIGAHVTIQEGSFPEETYYLVGPKEADPRNGRISHESPIGKALLGHQVGDEVLVDTPGGSIRLNILRIE</sequence>
<keyword evidence="4 8" id="KW-0238">DNA-binding</keyword>
<dbReference type="AlphaFoldDB" id="A0A0S7BKW1"/>
<evidence type="ECO:0000313" key="13">
    <source>
        <dbReference type="Proteomes" id="UP000055060"/>
    </source>
</evidence>
<dbReference type="InterPro" id="IPR001437">
    <property type="entry name" value="Tscrpt_elong_fac_GreA/B_C"/>
</dbReference>
<dbReference type="PANTHER" id="PTHR30437:SF4">
    <property type="entry name" value="TRANSCRIPTION ELONGATION FACTOR GREA"/>
    <property type="match status" value="1"/>
</dbReference>
<keyword evidence="13" id="KW-1185">Reference proteome</keyword>
<feature type="domain" description="Transcription elongation factor GreA/GreB N-terminal" evidence="11">
    <location>
        <begin position="6"/>
        <end position="75"/>
    </location>
</feature>
<dbReference type="RefSeq" id="WP_075073665.1">
    <property type="nucleotide sequence ID" value="NZ_DF967972.1"/>
</dbReference>
<dbReference type="Gene3D" id="1.10.287.180">
    <property type="entry name" value="Transcription elongation factor, GreA/GreB, N-terminal domain"/>
    <property type="match status" value="1"/>
</dbReference>